<evidence type="ECO:0000256" key="2">
    <source>
        <dbReference type="ARBA" id="ARBA00022692"/>
    </source>
</evidence>
<evidence type="ECO:0000256" key="5">
    <source>
        <dbReference type="HAMAP-Rule" id="MF_00445"/>
    </source>
</evidence>
<keyword evidence="5" id="KW-0520">NAD</keyword>
<keyword evidence="5" id="KW-1003">Cell membrane</keyword>
<feature type="transmembrane region" description="Helical" evidence="5">
    <location>
        <begin position="303"/>
        <end position="323"/>
    </location>
</feature>
<keyword evidence="3 5" id="KW-1133">Transmembrane helix</keyword>
<evidence type="ECO:0000259" key="7">
    <source>
        <dbReference type="Pfam" id="PF00361"/>
    </source>
</evidence>
<dbReference type="EMBL" id="CP019697">
    <property type="protein sequence ID" value="AQS51139.1"/>
    <property type="molecule type" value="Genomic_DNA"/>
</dbReference>
<keyword evidence="5" id="KW-0830">Ubiquinone</keyword>
<comment type="similarity">
    <text evidence="5">Belongs to the complex I subunit 2 family.</text>
</comment>
<feature type="transmembrane region" description="Helical" evidence="5">
    <location>
        <begin position="39"/>
        <end position="59"/>
    </location>
</feature>
<dbReference type="STRING" id="643674.PAEH1_05320"/>
<feature type="domain" description="NADH:quinone oxidoreductase/Mrp antiporter transmembrane" evidence="7">
    <location>
        <begin position="347"/>
        <end position="446"/>
    </location>
</feature>
<dbReference type="GO" id="GO:0008137">
    <property type="term" value="F:NADH dehydrogenase (ubiquinone) activity"/>
    <property type="evidence" value="ECO:0007669"/>
    <property type="project" value="InterPro"/>
</dbReference>
<dbReference type="PANTHER" id="PTHR22773">
    <property type="entry name" value="NADH DEHYDROGENASE"/>
    <property type="match status" value="1"/>
</dbReference>
<feature type="transmembrane region" description="Helical" evidence="5">
    <location>
        <begin position="204"/>
        <end position="222"/>
    </location>
</feature>
<gene>
    <name evidence="5" type="primary">nuoN</name>
    <name evidence="8" type="ORF">PAEH1_05320</name>
</gene>
<dbReference type="EC" id="7.1.1.-" evidence="5"/>
<dbReference type="InterPro" id="IPR010096">
    <property type="entry name" value="NADH-Q_OxRdtase_suN/2"/>
</dbReference>
<feature type="transmembrane region" description="Helical" evidence="5">
    <location>
        <begin position="79"/>
        <end position="99"/>
    </location>
</feature>
<dbReference type="KEGG" id="phn:PAEH1_05320"/>
<feature type="transmembrane region" description="Helical" evidence="5">
    <location>
        <begin position="243"/>
        <end position="263"/>
    </location>
</feature>
<accession>A0A1U9JZJ5</accession>
<feature type="transmembrane region" description="Helical" evidence="5">
    <location>
        <begin position="275"/>
        <end position="296"/>
    </location>
</feature>
<dbReference type="GO" id="GO:0042773">
    <property type="term" value="P:ATP synthesis coupled electron transport"/>
    <property type="evidence" value="ECO:0007669"/>
    <property type="project" value="InterPro"/>
</dbReference>
<keyword evidence="5" id="KW-0874">Quinone</keyword>
<sequence>MMQNSFDIALALPEILLLILAAGVLVFDSFSKSEARHSTFAFSQFSLIVVGLAVAWQWYNDLYGVTFSGLYVVDAMSHFLKLLSCIAVGVTLLYGRQYAENRQMVERGGELYSLTMLALLGQLLMISAGNLIMVFLGVELMSFALYALVAIRREHTQSVEAAMKYFILGALSSGVLLYGMSMIYGATGHLDLEQIAAVINAGEAGRLALVFGVVFVVSGLAFKLTAAPFHMWTPDVYQGAPTTVTLIIAAAPKLAAVAITLRLLTEALHGIALDWQPMLLLLAVLSLAVGNFTALVQTNFKRMLAYSTISHMGFIFLGLMAGVSAEVGAAEGLAGLIRQLIGADVAMAHFAYGSALFYAVIYVLTTLATFGIILVLSRKGFECEEIADLKGLNARHPFLALLLLMAMFSLAGIPPLAGFYAKLSILQAVVGVGHIGIAVLAVLLSLVGAFYYIRVVKAAYFDQPETDQLDQPLEIGAVAKTVLAINGLLILVLGILPGGLMETSMRVIQESLRF</sequence>
<organism evidence="8 9">
    <name type="scientific">Paenalcaligenes hominis</name>
    <dbReference type="NCBI Taxonomy" id="643674"/>
    <lineage>
        <taxon>Bacteria</taxon>
        <taxon>Pseudomonadati</taxon>
        <taxon>Pseudomonadota</taxon>
        <taxon>Betaproteobacteria</taxon>
        <taxon>Burkholderiales</taxon>
        <taxon>Alcaligenaceae</taxon>
        <taxon>Paenalcaligenes</taxon>
    </lineage>
</organism>
<comment type="subcellular location">
    <subcellularLocation>
        <location evidence="5">Cell membrane</location>
        <topology evidence="5">Multi-pass membrane protein</topology>
    </subcellularLocation>
    <subcellularLocation>
        <location evidence="1">Endomembrane system</location>
        <topology evidence="1">Multi-pass membrane protein</topology>
    </subcellularLocation>
    <subcellularLocation>
        <location evidence="6">Membrane</location>
        <topology evidence="6">Multi-pass membrane protein</topology>
    </subcellularLocation>
</comment>
<dbReference type="GO" id="GO:0012505">
    <property type="term" value="C:endomembrane system"/>
    <property type="evidence" value="ECO:0007669"/>
    <property type="project" value="UniProtKB-SubCell"/>
</dbReference>
<feature type="transmembrane region" description="Helical" evidence="5">
    <location>
        <begin position="398"/>
        <end position="419"/>
    </location>
</feature>
<dbReference type="HAMAP" id="MF_00445">
    <property type="entry name" value="NDH1_NuoN_1"/>
    <property type="match status" value="1"/>
</dbReference>
<evidence type="ECO:0000256" key="1">
    <source>
        <dbReference type="ARBA" id="ARBA00004127"/>
    </source>
</evidence>
<feature type="transmembrane region" description="Helical" evidence="5">
    <location>
        <begin position="134"/>
        <end position="151"/>
    </location>
</feature>
<dbReference type="GO" id="GO:0048038">
    <property type="term" value="F:quinone binding"/>
    <property type="evidence" value="ECO:0007669"/>
    <property type="project" value="UniProtKB-KW"/>
</dbReference>
<dbReference type="AlphaFoldDB" id="A0A1U9JZJ5"/>
<comment type="subunit">
    <text evidence="5">NDH-1 is composed of 14 different subunits. Subunits NuoA, H, J, K, L, M, N constitute the membrane sector of the complex.</text>
</comment>
<keyword evidence="2 5" id="KW-0812">Transmembrane</keyword>
<feature type="transmembrane region" description="Helical" evidence="5">
    <location>
        <begin position="355"/>
        <end position="377"/>
    </location>
</feature>
<feature type="transmembrane region" description="Helical" evidence="5">
    <location>
        <begin position="473"/>
        <end position="496"/>
    </location>
</feature>
<feature type="transmembrane region" description="Helical" evidence="5">
    <location>
        <begin position="425"/>
        <end position="453"/>
    </location>
</feature>
<evidence type="ECO:0000256" key="6">
    <source>
        <dbReference type="RuleBase" id="RU000320"/>
    </source>
</evidence>
<proteinExistence type="inferred from homology"/>
<evidence type="ECO:0000313" key="8">
    <source>
        <dbReference type="EMBL" id="AQS51139.1"/>
    </source>
</evidence>
<keyword evidence="5" id="KW-0813">Transport</keyword>
<dbReference type="GO" id="GO:0005886">
    <property type="term" value="C:plasma membrane"/>
    <property type="evidence" value="ECO:0007669"/>
    <property type="project" value="UniProtKB-SubCell"/>
</dbReference>
<evidence type="ECO:0000256" key="4">
    <source>
        <dbReference type="ARBA" id="ARBA00023136"/>
    </source>
</evidence>
<evidence type="ECO:0000256" key="3">
    <source>
        <dbReference type="ARBA" id="ARBA00022989"/>
    </source>
</evidence>
<evidence type="ECO:0000313" key="9">
    <source>
        <dbReference type="Proteomes" id="UP000189369"/>
    </source>
</evidence>
<dbReference type="Pfam" id="PF00361">
    <property type="entry name" value="Proton_antipo_M"/>
    <property type="match status" value="2"/>
</dbReference>
<dbReference type="Proteomes" id="UP000189369">
    <property type="component" value="Chromosome"/>
</dbReference>
<dbReference type="GO" id="GO:0050136">
    <property type="term" value="F:NADH dehydrogenase (quinone) (non-electrogenic) activity"/>
    <property type="evidence" value="ECO:0007669"/>
    <property type="project" value="UniProtKB-UniRule"/>
</dbReference>
<protein>
    <recommendedName>
        <fullName evidence="5">NADH-quinone oxidoreductase subunit N</fullName>
        <ecNumber evidence="5">7.1.1.-</ecNumber>
    </recommendedName>
    <alternativeName>
        <fullName evidence="5">NADH dehydrogenase I subunit N</fullName>
    </alternativeName>
    <alternativeName>
        <fullName evidence="5">NDH-1 subunit N</fullName>
    </alternativeName>
</protein>
<dbReference type="NCBIfam" id="NF004442">
    <property type="entry name" value="PRK05777.1-5"/>
    <property type="match status" value="1"/>
</dbReference>
<feature type="transmembrane region" description="Helical" evidence="5">
    <location>
        <begin position="6"/>
        <end position="27"/>
    </location>
</feature>
<keyword evidence="4 5" id="KW-0472">Membrane</keyword>
<feature type="domain" description="NADH:quinone oxidoreductase/Mrp antiporter transmembrane" evidence="7">
    <location>
        <begin position="128"/>
        <end position="324"/>
    </location>
</feature>
<feature type="transmembrane region" description="Helical" evidence="5">
    <location>
        <begin position="163"/>
        <end position="184"/>
    </location>
</feature>
<dbReference type="InterPro" id="IPR001750">
    <property type="entry name" value="ND/Mrp_TM"/>
</dbReference>
<feature type="transmembrane region" description="Helical" evidence="5">
    <location>
        <begin position="111"/>
        <end position="128"/>
    </location>
</feature>
<comment type="function">
    <text evidence="5">NDH-1 shuttles electrons from NADH, via FMN and iron-sulfur (Fe-S) centers, to quinones in the respiratory chain. The immediate electron acceptor for the enzyme in this species is believed to be ubiquinone. Couples the redox reaction to proton translocation (for every two electrons transferred, four hydrogen ions are translocated across the cytoplasmic membrane), and thus conserves the redox energy in a proton gradient.</text>
</comment>
<comment type="catalytic activity">
    <reaction evidence="5">
        <text>a quinone + NADH + 5 H(+)(in) = a quinol + NAD(+) + 4 H(+)(out)</text>
        <dbReference type="Rhea" id="RHEA:57888"/>
        <dbReference type="ChEBI" id="CHEBI:15378"/>
        <dbReference type="ChEBI" id="CHEBI:24646"/>
        <dbReference type="ChEBI" id="CHEBI:57540"/>
        <dbReference type="ChEBI" id="CHEBI:57945"/>
        <dbReference type="ChEBI" id="CHEBI:132124"/>
    </reaction>
</comment>
<keyword evidence="5" id="KW-1278">Translocase</keyword>
<name>A0A1U9JZJ5_9BURK</name>
<reference evidence="8 9" key="1">
    <citation type="submission" date="2017-01" db="EMBL/GenBank/DDBJ databases">
        <title>Complete Genome Sequence of Paenalcaligenes hominis, Isolated from a paraplegic Patient with neurogenic bladder.</title>
        <authorList>
            <person name="Mukhopadhyay R."/>
            <person name="Joaquin J."/>
            <person name="Hogue R."/>
            <person name="Kilaru A."/>
            <person name="Jospin G."/>
            <person name="Mars K."/>
            <person name="Eisen J.A."/>
            <person name="Chaturvedi V."/>
        </authorList>
    </citation>
    <scope>NUCLEOTIDE SEQUENCE [LARGE SCALE GENOMIC DNA]</scope>
    <source>
        <strain evidence="8 9">15S00501</strain>
    </source>
</reference>